<evidence type="ECO:0000313" key="1">
    <source>
        <dbReference type="EMBL" id="PIQ71357.1"/>
    </source>
</evidence>
<dbReference type="Gene3D" id="2.40.70.10">
    <property type="entry name" value="Acid Proteases"/>
    <property type="match status" value="1"/>
</dbReference>
<dbReference type="AlphaFoldDB" id="A0A2H0KJE7"/>
<evidence type="ECO:0008006" key="3">
    <source>
        <dbReference type="Google" id="ProtNLM"/>
    </source>
</evidence>
<dbReference type="Proteomes" id="UP000229497">
    <property type="component" value="Unassembled WGS sequence"/>
</dbReference>
<sequence length="133" mass="15169">MKHRFKYAKFGSYFRPVVQVTLRHNYKEFKYLALIDSGADLNIFHANLAFILGIDISKLKTHSFEGIKKEASALGYLSVIEIGIDNTFFDTPVVFSSDISDSGYGILGQQGFFNHFRVKMDYKGKDIELKSNK</sequence>
<proteinExistence type="predicted"/>
<accession>A0A2H0KJE7</accession>
<dbReference type="InterPro" id="IPR021109">
    <property type="entry name" value="Peptidase_aspartic_dom_sf"/>
</dbReference>
<reference evidence="1 2" key="1">
    <citation type="submission" date="2017-09" db="EMBL/GenBank/DDBJ databases">
        <title>Depth-based differentiation of microbial function through sediment-hosted aquifers and enrichment of novel symbionts in the deep terrestrial subsurface.</title>
        <authorList>
            <person name="Probst A.J."/>
            <person name="Ladd B."/>
            <person name="Jarett J.K."/>
            <person name="Geller-Mcgrath D.E."/>
            <person name="Sieber C.M."/>
            <person name="Emerson J.B."/>
            <person name="Anantharaman K."/>
            <person name="Thomas B.C."/>
            <person name="Malmstrom R."/>
            <person name="Stieglmeier M."/>
            <person name="Klingl A."/>
            <person name="Woyke T."/>
            <person name="Ryan C.M."/>
            <person name="Banfield J.F."/>
        </authorList>
    </citation>
    <scope>NUCLEOTIDE SEQUENCE [LARGE SCALE GENOMIC DNA]</scope>
    <source>
        <strain evidence="1">CG11_big_fil_rev_8_21_14_0_20_37_16</strain>
    </source>
</reference>
<dbReference type="EMBL" id="PCVK01000111">
    <property type="protein sequence ID" value="PIQ71357.1"/>
    <property type="molecule type" value="Genomic_DNA"/>
</dbReference>
<comment type="caution">
    <text evidence="1">The sequence shown here is derived from an EMBL/GenBank/DDBJ whole genome shotgun (WGS) entry which is preliminary data.</text>
</comment>
<name>A0A2H0KJE7_9BACT</name>
<evidence type="ECO:0000313" key="2">
    <source>
        <dbReference type="Proteomes" id="UP000229497"/>
    </source>
</evidence>
<organism evidence="1 2">
    <name type="scientific">Candidatus Roizmanbacteria bacterium CG11_big_fil_rev_8_21_14_0_20_37_16</name>
    <dbReference type="NCBI Taxonomy" id="1974857"/>
    <lineage>
        <taxon>Bacteria</taxon>
        <taxon>Candidatus Roizmaniibacteriota</taxon>
    </lineage>
</organism>
<protein>
    <recommendedName>
        <fullName evidence="3">Peptidase A2 domain-containing protein</fullName>
    </recommendedName>
</protein>
<gene>
    <name evidence="1" type="ORF">COV87_03880</name>
</gene>